<keyword evidence="3" id="KW-1185">Reference proteome</keyword>
<dbReference type="EMBL" id="BFEA01000084">
    <property type="protein sequence ID" value="GBG67189.1"/>
    <property type="molecule type" value="Genomic_DNA"/>
</dbReference>
<comment type="caution">
    <text evidence="2">The sequence shown here is derived from an EMBL/GenBank/DDBJ whole genome shotgun (WGS) entry which is preliminary data.</text>
</comment>
<reference evidence="2 3" key="1">
    <citation type="journal article" date="2018" name="Cell">
        <title>The Chara Genome: Secondary Complexity and Implications for Plant Terrestrialization.</title>
        <authorList>
            <person name="Nishiyama T."/>
            <person name="Sakayama H."/>
            <person name="Vries J.D."/>
            <person name="Buschmann H."/>
            <person name="Saint-Marcoux D."/>
            <person name="Ullrich K.K."/>
            <person name="Haas F.B."/>
            <person name="Vanderstraeten L."/>
            <person name="Becker D."/>
            <person name="Lang D."/>
            <person name="Vosolsobe S."/>
            <person name="Rombauts S."/>
            <person name="Wilhelmsson P.K.I."/>
            <person name="Janitza P."/>
            <person name="Kern R."/>
            <person name="Heyl A."/>
            <person name="Rumpler F."/>
            <person name="Villalobos L.I.A.C."/>
            <person name="Clay J.M."/>
            <person name="Skokan R."/>
            <person name="Toyoda A."/>
            <person name="Suzuki Y."/>
            <person name="Kagoshima H."/>
            <person name="Schijlen E."/>
            <person name="Tajeshwar N."/>
            <person name="Catarino B."/>
            <person name="Hetherington A.J."/>
            <person name="Saltykova A."/>
            <person name="Bonnot C."/>
            <person name="Breuninger H."/>
            <person name="Symeonidi A."/>
            <person name="Radhakrishnan G.V."/>
            <person name="Van Nieuwerburgh F."/>
            <person name="Deforce D."/>
            <person name="Chang C."/>
            <person name="Karol K.G."/>
            <person name="Hedrich R."/>
            <person name="Ulvskov P."/>
            <person name="Glockner G."/>
            <person name="Delwiche C.F."/>
            <person name="Petrasek J."/>
            <person name="Van de Peer Y."/>
            <person name="Friml J."/>
            <person name="Beilby M."/>
            <person name="Dolan L."/>
            <person name="Kohara Y."/>
            <person name="Sugano S."/>
            <person name="Fujiyama A."/>
            <person name="Delaux P.-M."/>
            <person name="Quint M."/>
            <person name="TheiBen G."/>
            <person name="Hagemann M."/>
            <person name="Harholt J."/>
            <person name="Dunand C."/>
            <person name="Zachgo S."/>
            <person name="Langdale J."/>
            <person name="Maumus F."/>
            <person name="Straeten D.V.D."/>
            <person name="Gould S.B."/>
            <person name="Rensing S.A."/>
        </authorList>
    </citation>
    <scope>NUCLEOTIDE SEQUENCE [LARGE SCALE GENOMIC DNA]</scope>
    <source>
        <strain evidence="2 3">S276</strain>
    </source>
</reference>
<sequence>MQCGAQFMHEQLGPGQPFAKERFFGGCIVAFVVLGNFPAEEGIGIVVYFIQEFVYHKDYGFPHFHPVNGGDSLIPGSGVRGVGVASLGCVALGVALDVASGVAGVVAVVAPLGSAAVAVGSGAEGAAKPYPWAAGNAGEGRSAAPAALGNGPVAIGCGAVDPAVPVATPCAAALRVLLQVFHCNSGEGMVRAVLEVNTDTNPEFPEEWEFCIGEEASSVTVSTKDAPICFRCRERGHLGTDPACPRSPEHSKEKKLRQNMRVEVEEAKGIWFVNDQDYNGWVFDDTIDDPKWIWTYNTNPSTKQPDIFPPSDSRWHAVGAKKVTGIPGKIHKDQIIDPRAIREEKKHKDLLWDMETIRTETAEACQNTNLDNNTLMLEAKQTLEHCHPKSETPPAHKRTASPSTKNSQEDRAGKKRRATEEGSGKTPGSEHPPTVETPPGTDPNSPALTDTGMDTSYSNANIIPWLEEYLQKAKYEREKEFDIRLACMKHLEKTDLPATGKTVAGIPQSKNLFDLLRMKSELSEFSAALAKNIRDNISAETLLGVYGVPPREQPAEGDKLGDPIFTRFDPILVKLDERAKLSESLTWRAWDTITMMPYSVLNGRFSTTDIIVDSLAEIIRTRLLTSRTSLQDKATPIDVDMRREDSDMEDEEDGEREEEDKISPGGDDVVQPTTSGSSAGEYGLSS</sequence>
<evidence type="ECO:0000313" key="3">
    <source>
        <dbReference type="Proteomes" id="UP000265515"/>
    </source>
</evidence>
<organism evidence="2 3">
    <name type="scientific">Chara braunii</name>
    <name type="common">Braun's stonewort</name>
    <dbReference type="NCBI Taxonomy" id="69332"/>
    <lineage>
        <taxon>Eukaryota</taxon>
        <taxon>Viridiplantae</taxon>
        <taxon>Streptophyta</taxon>
        <taxon>Charophyceae</taxon>
        <taxon>Charales</taxon>
        <taxon>Characeae</taxon>
        <taxon>Chara</taxon>
    </lineage>
</organism>
<feature type="compositionally biased region" description="Polar residues" evidence="1">
    <location>
        <begin position="671"/>
        <end position="686"/>
    </location>
</feature>
<gene>
    <name evidence="2" type="ORF">CBR_g84853</name>
</gene>
<name>A0A388KAX4_CHABU</name>
<feature type="compositionally biased region" description="Acidic residues" evidence="1">
    <location>
        <begin position="646"/>
        <end position="660"/>
    </location>
</feature>
<dbReference type="Proteomes" id="UP000265515">
    <property type="component" value="Unassembled WGS sequence"/>
</dbReference>
<protein>
    <submittedName>
        <fullName evidence="2">Uncharacterized protein</fullName>
    </submittedName>
</protein>
<feature type="compositionally biased region" description="Polar residues" evidence="1">
    <location>
        <begin position="442"/>
        <end position="455"/>
    </location>
</feature>
<evidence type="ECO:0000256" key="1">
    <source>
        <dbReference type="SAM" id="MobiDB-lite"/>
    </source>
</evidence>
<dbReference type="AlphaFoldDB" id="A0A388KAX4"/>
<feature type="compositionally biased region" description="Basic and acidic residues" evidence="1">
    <location>
        <begin position="407"/>
        <end position="423"/>
    </location>
</feature>
<feature type="region of interest" description="Disordered" evidence="1">
    <location>
        <begin position="635"/>
        <end position="686"/>
    </location>
</feature>
<feature type="region of interest" description="Disordered" evidence="1">
    <location>
        <begin position="385"/>
        <end position="455"/>
    </location>
</feature>
<proteinExistence type="predicted"/>
<dbReference type="Gramene" id="GBG67189">
    <property type="protein sequence ID" value="GBG67189"/>
    <property type="gene ID" value="CBR_g84853"/>
</dbReference>
<evidence type="ECO:0000313" key="2">
    <source>
        <dbReference type="EMBL" id="GBG67189.1"/>
    </source>
</evidence>
<accession>A0A388KAX4</accession>